<keyword evidence="1" id="KW-0812">Transmembrane</keyword>
<gene>
    <name evidence="2" type="ORF">METZ01_LOCUS493145</name>
</gene>
<organism evidence="2">
    <name type="scientific">marine metagenome</name>
    <dbReference type="NCBI Taxonomy" id="408172"/>
    <lineage>
        <taxon>unclassified sequences</taxon>
        <taxon>metagenomes</taxon>
        <taxon>ecological metagenomes</taxon>
    </lineage>
</organism>
<protein>
    <submittedName>
        <fullName evidence="2">Uncharacterized protein</fullName>
    </submittedName>
</protein>
<accession>A0A383D7D2</accession>
<feature type="non-terminal residue" evidence="2">
    <location>
        <position position="237"/>
    </location>
</feature>
<feature type="transmembrane region" description="Helical" evidence="1">
    <location>
        <begin position="15"/>
        <end position="39"/>
    </location>
</feature>
<keyword evidence="1" id="KW-0472">Membrane</keyword>
<proteinExistence type="predicted"/>
<evidence type="ECO:0000313" key="2">
    <source>
        <dbReference type="EMBL" id="SVE40291.1"/>
    </source>
</evidence>
<dbReference type="AlphaFoldDB" id="A0A383D7D2"/>
<feature type="non-terminal residue" evidence="2">
    <location>
        <position position="1"/>
    </location>
</feature>
<sequence>KNPNYDDEVFCRITAIYIIPPLFQLILTILLTAYAIILFTRNENTEVHLADNKLPSASYMTEKWIMISLGCVGFVFLYVLLFGVMLESEGEYRGSNPVIEDILAGTRYQMSEDDMEYYQDKTYYEGTGSEYTGSWVDNPSSVSPLSYLYIPNLIAIFALVILTRRKNDEENEKFIEDFGRWDGPGLYDELEPEQIRVKKPPRDPDEEMKNTCNRCGKVWFLDADELDDLEERLGTAN</sequence>
<evidence type="ECO:0000256" key="1">
    <source>
        <dbReference type="SAM" id="Phobius"/>
    </source>
</evidence>
<feature type="transmembrane region" description="Helical" evidence="1">
    <location>
        <begin position="64"/>
        <end position="86"/>
    </location>
</feature>
<keyword evidence="1" id="KW-1133">Transmembrane helix</keyword>
<feature type="transmembrane region" description="Helical" evidence="1">
    <location>
        <begin position="145"/>
        <end position="163"/>
    </location>
</feature>
<reference evidence="2" key="1">
    <citation type="submission" date="2018-05" db="EMBL/GenBank/DDBJ databases">
        <authorList>
            <person name="Lanie J.A."/>
            <person name="Ng W.-L."/>
            <person name="Kazmierczak K.M."/>
            <person name="Andrzejewski T.M."/>
            <person name="Davidsen T.M."/>
            <person name="Wayne K.J."/>
            <person name="Tettelin H."/>
            <person name="Glass J.I."/>
            <person name="Rusch D."/>
            <person name="Podicherti R."/>
            <person name="Tsui H.-C.T."/>
            <person name="Winkler M.E."/>
        </authorList>
    </citation>
    <scope>NUCLEOTIDE SEQUENCE</scope>
</reference>
<dbReference type="EMBL" id="UINC01214868">
    <property type="protein sequence ID" value="SVE40291.1"/>
    <property type="molecule type" value="Genomic_DNA"/>
</dbReference>
<name>A0A383D7D2_9ZZZZ</name>